<comment type="caution">
    <text evidence="1">The sequence shown here is derived from an EMBL/GenBank/DDBJ whole genome shotgun (WGS) entry which is preliminary data.</text>
</comment>
<gene>
    <name evidence="1" type="ORF">LCGC14_1271390</name>
</gene>
<name>A0A0F9P108_9ZZZZ</name>
<organism evidence="1">
    <name type="scientific">marine sediment metagenome</name>
    <dbReference type="NCBI Taxonomy" id="412755"/>
    <lineage>
        <taxon>unclassified sequences</taxon>
        <taxon>metagenomes</taxon>
        <taxon>ecological metagenomes</taxon>
    </lineage>
</organism>
<sequence>MKKAVICTILLWGVLSAHGQIKFEVQVGGSNFLGLTFNTAFDFKLTENGNHYIVPTIGMGVSVPSSEEPPASIVHFGLNYRYKKWGLGIEVSGFTNSPFWGKAYVSTYADIIIYPNANYTFQTKTNWYYKVSAGLYYAYSEKYDLDQSKYFERRVVPGPGFSVGYKF</sequence>
<evidence type="ECO:0000313" key="1">
    <source>
        <dbReference type="EMBL" id="KKM87197.1"/>
    </source>
</evidence>
<accession>A0A0F9P108</accession>
<protein>
    <recommendedName>
        <fullName evidence="2">Outer membrane protein beta-barrel domain-containing protein</fullName>
    </recommendedName>
</protein>
<dbReference type="AlphaFoldDB" id="A0A0F9P108"/>
<proteinExistence type="predicted"/>
<reference evidence="1" key="1">
    <citation type="journal article" date="2015" name="Nature">
        <title>Complex archaea that bridge the gap between prokaryotes and eukaryotes.</title>
        <authorList>
            <person name="Spang A."/>
            <person name="Saw J.H."/>
            <person name="Jorgensen S.L."/>
            <person name="Zaremba-Niedzwiedzka K."/>
            <person name="Martijn J."/>
            <person name="Lind A.E."/>
            <person name="van Eijk R."/>
            <person name="Schleper C."/>
            <person name="Guy L."/>
            <person name="Ettema T.J."/>
        </authorList>
    </citation>
    <scope>NUCLEOTIDE SEQUENCE</scope>
</reference>
<dbReference type="EMBL" id="LAZR01007138">
    <property type="protein sequence ID" value="KKM87197.1"/>
    <property type="molecule type" value="Genomic_DNA"/>
</dbReference>
<evidence type="ECO:0008006" key="2">
    <source>
        <dbReference type="Google" id="ProtNLM"/>
    </source>
</evidence>